<dbReference type="SUPFAM" id="SSF52540">
    <property type="entry name" value="P-loop containing nucleoside triphosphate hydrolases"/>
    <property type="match status" value="1"/>
</dbReference>
<keyword evidence="11" id="KW-0804">Transcription</keyword>
<evidence type="ECO:0000256" key="3">
    <source>
        <dbReference type="ARBA" id="ARBA00011245"/>
    </source>
</evidence>
<evidence type="ECO:0000256" key="13">
    <source>
        <dbReference type="ARBA" id="ARBA00030963"/>
    </source>
</evidence>
<evidence type="ECO:0000256" key="14">
    <source>
        <dbReference type="ARBA" id="ARBA00031914"/>
    </source>
</evidence>
<feature type="domain" description="Helicase ATP-binding" evidence="16">
    <location>
        <begin position="181"/>
        <end position="356"/>
    </location>
</feature>
<evidence type="ECO:0000313" key="19">
    <source>
        <dbReference type="Proteomes" id="UP000203626"/>
    </source>
</evidence>
<keyword evidence="19" id="KW-1185">Reference proteome</keyword>
<evidence type="ECO:0000259" key="16">
    <source>
        <dbReference type="PROSITE" id="PS51192"/>
    </source>
</evidence>
<comment type="similarity">
    <text evidence="2">Belongs to the DEAD box helicase family. DEAH subfamily.</text>
</comment>
<sequence length="686" mass="78703">MQNIPNLYLFPNCVDIFTHEYSDEDFDKMSKSEKDMFKFAVFPLLKHRWKSAYVVKHNNVIKLNKENVTKTSKDTIWKKVNRSTLKTIHVTSVDKKKRMFKSGKSLITYECYAFLKCDINKDLNSFDEYTLRGLMDAGNKLKIFSNSVGNAKNTINVLGNNKPFSVVPLASLKPVAQREIFSAWINKQYVILTGGTGVGKTSQVPKLLLWFNYLFGGFLSYSKVSNFEEKPIVLSLPRIALVRMHGNTFLSALGFSTWTGSPISIKFSAISEEEINKNPRPYGMVISTHKLTLSNLFNFSTIILDEVHEHDQIGDIVISVTKKKFKELDSVFLMTATLEDDRERFTEFLPNPVFIHIPGDTLFPISDVYIRNSVSITDYRNYTAQELKNISTAIKKYTPPAKACGIVFVATVSQCKAYLDFLAKELPSVTFFIIHGKIINIDEIINKIYSNEGVSIIISTPYLESSVTIKNATHVYDTGKVFIPYPFGGKQRIISLSMRDQRRGRVGRTRPGTYVYFYDTKYLKPIIRIDSEFLHPYVLYAKYFNLNLPDDLLIIPSDLTLLNKTIEYIDSFNISNDQWMKIISNYYITMVEYAKLYVKGKSLAIEMDNFERFGIMTDNVFKNIISLQLRAKIISSRYNNVTYIHNCKVMFGPFSGTMFKVAYKRALKGYIYMITETTFVPETVVN</sequence>
<gene>
    <name evidence="18" type="ORF">PTPV-Aus-054</name>
</gene>
<dbReference type="GO" id="GO:0017111">
    <property type="term" value="F:ribonucleoside triphosphate phosphatase activity"/>
    <property type="evidence" value="ECO:0007669"/>
    <property type="project" value="InterPro"/>
</dbReference>
<dbReference type="GO" id="GO:0005524">
    <property type="term" value="F:ATP binding"/>
    <property type="evidence" value="ECO:0007669"/>
    <property type="project" value="UniProtKB-KW"/>
</dbReference>
<evidence type="ECO:0000256" key="4">
    <source>
        <dbReference type="ARBA" id="ARBA00012552"/>
    </source>
</evidence>
<keyword evidence="6" id="KW-0547">Nucleotide-binding</keyword>
<dbReference type="Pfam" id="PF00270">
    <property type="entry name" value="DEAD"/>
    <property type="match status" value="1"/>
</dbReference>
<keyword evidence="7" id="KW-0378">Hydrolase</keyword>
<name>A0A1B1MRC5_9POXV</name>
<evidence type="ECO:0000256" key="10">
    <source>
        <dbReference type="ARBA" id="ARBA00022844"/>
    </source>
</evidence>
<dbReference type="SMART" id="SM00490">
    <property type="entry name" value="HELICc"/>
    <property type="match status" value="1"/>
</dbReference>
<dbReference type="EC" id="3.6.4.13" evidence="4"/>
<dbReference type="Pfam" id="PF12011">
    <property type="entry name" value="NPH-II"/>
    <property type="match status" value="1"/>
</dbReference>
<protein>
    <recommendedName>
        <fullName evidence="5">RNA helicase NPH-II</fullName>
        <ecNumber evidence="4">3.6.4.13</ecNumber>
    </recommendedName>
    <alternativeName>
        <fullName evidence="14">Nucleoside triphosphatase II</fullName>
    </alternativeName>
    <alternativeName>
        <fullName evidence="13">Nucleoside triphosphate phosphohydrolase II</fullName>
    </alternativeName>
</protein>
<comment type="subunit">
    <text evidence="3">Monomer.</text>
</comment>
<dbReference type="Pfam" id="PF00271">
    <property type="entry name" value="Helicase_C"/>
    <property type="match status" value="1"/>
</dbReference>
<dbReference type="InterPro" id="IPR027417">
    <property type="entry name" value="P-loop_NTPase"/>
</dbReference>
<keyword evidence="8 18" id="KW-0347">Helicase</keyword>
<evidence type="ECO:0000256" key="7">
    <source>
        <dbReference type="ARBA" id="ARBA00022801"/>
    </source>
</evidence>
<evidence type="ECO:0000256" key="15">
    <source>
        <dbReference type="ARBA" id="ARBA00047984"/>
    </source>
</evidence>
<dbReference type="InterPro" id="IPR002464">
    <property type="entry name" value="DNA/RNA_helicase_DEAH_CS"/>
</dbReference>
<dbReference type="Gene3D" id="3.40.50.300">
    <property type="entry name" value="P-loop containing nucleotide triphosphate hydrolases"/>
    <property type="match status" value="2"/>
</dbReference>
<evidence type="ECO:0000313" key="18">
    <source>
        <dbReference type="EMBL" id="ANS71138.1"/>
    </source>
</evidence>
<dbReference type="GO" id="GO:0003724">
    <property type="term" value="F:RNA helicase activity"/>
    <property type="evidence" value="ECO:0007669"/>
    <property type="project" value="UniProtKB-EC"/>
</dbReference>
<evidence type="ECO:0000256" key="6">
    <source>
        <dbReference type="ARBA" id="ARBA00022741"/>
    </source>
</evidence>
<proteinExistence type="inferred from homology"/>
<dbReference type="EMBL" id="KU980965">
    <property type="protein sequence ID" value="ANS71138.1"/>
    <property type="molecule type" value="Genomic_DNA"/>
</dbReference>
<dbReference type="InterPro" id="IPR001650">
    <property type="entry name" value="Helicase_C-like"/>
</dbReference>
<accession>A0A1B1MRC5</accession>
<dbReference type="GeneID" id="28340381"/>
<reference evidence="18 19" key="1">
    <citation type="journal article" date="2016" name="J. Gen. Virol.">
        <title>Genomic characterization of a novel poxvirus from a flying fox: evidence for a new genus?</title>
        <authorList>
            <person name="O'Dea M.A."/>
            <person name="Tu S.L."/>
            <person name="Pang S."/>
            <person name="De Ridder T."/>
            <person name="Jackson B."/>
            <person name="Upton C."/>
        </authorList>
    </citation>
    <scope>NUCLEOTIDE SEQUENCE [LARGE SCALE GENOMIC DNA]</scope>
    <source>
        <strain evidence="18 19">Australia</strain>
    </source>
</reference>
<dbReference type="PROSITE" id="PS51192">
    <property type="entry name" value="HELICASE_ATP_BIND_1"/>
    <property type="match status" value="1"/>
</dbReference>
<comment type="catalytic activity">
    <reaction evidence="15">
        <text>ATP + H2O = ADP + phosphate + H(+)</text>
        <dbReference type="Rhea" id="RHEA:13065"/>
        <dbReference type="ChEBI" id="CHEBI:15377"/>
        <dbReference type="ChEBI" id="CHEBI:15378"/>
        <dbReference type="ChEBI" id="CHEBI:30616"/>
        <dbReference type="ChEBI" id="CHEBI:43474"/>
        <dbReference type="ChEBI" id="CHEBI:456216"/>
        <dbReference type="EC" id="3.6.4.13"/>
    </reaction>
</comment>
<dbReference type="GO" id="GO:0044423">
    <property type="term" value="C:virion component"/>
    <property type="evidence" value="ECO:0007669"/>
    <property type="project" value="UniProtKB-KW"/>
</dbReference>
<dbReference type="InterPro" id="IPR021892">
    <property type="entry name" value="NPH-II"/>
</dbReference>
<dbReference type="Proteomes" id="UP000203626">
    <property type="component" value="Segment"/>
</dbReference>
<evidence type="ECO:0000256" key="12">
    <source>
        <dbReference type="ARBA" id="ARBA00025677"/>
    </source>
</evidence>
<organism evidence="18 19">
    <name type="scientific">Pteropox virus</name>
    <dbReference type="NCBI Taxonomy" id="1873698"/>
    <lineage>
        <taxon>Viruses</taxon>
        <taxon>Varidnaviria</taxon>
        <taxon>Bamfordvirae</taxon>
        <taxon>Nucleocytoviricota</taxon>
        <taxon>Pokkesviricetes</taxon>
        <taxon>Chitovirales</taxon>
        <taxon>Poxviridae</taxon>
        <taxon>Chordopoxvirinae</taxon>
        <taxon>Pteropopoxvirus</taxon>
        <taxon>Pteropopoxvirus pteropox</taxon>
    </lineage>
</organism>
<dbReference type="OrthoDB" id="892at10239"/>
<dbReference type="InterPro" id="IPR011545">
    <property type="entry name" value="DEAD/DEAH_box_helicase_dom"/>
</dbReference>
<evidence type="ECO:0000256" key="11">
    <source>
        <dbReference type="ARBA" id="ARBA00023163"/>
    </source>
</evidence>
<evidence type="ECO:0000256" key="1">
    <source>
        <dbReference type="ARBA" id="ARBA00004328"/>
    </source>
</evidence>
<dbReference type="KEGG" id="vg:28340381"/>
<evidence type="ECO:0000256" key="9">
    <source>
        <dbReference type="ARBA" id="ARBA00022840"/>
    </source>
</evidence>
<comment type="subcellular location">
    <subcellularLocation>
        <location evidence="1">Virion</location>
    </subcellularLocation>
</comment>
<evidence type="ECO:0000256" key="2">
    <source>
        <dbReference type="ARBA" id="ARBA00008792"/>
    </source>
</evidence>
<dbReference type="PROSITE" id="PS51194">
    <property type="entry name" value="HELICASE_CTER"/>
    <property type="match status" value="1"/>
</dbReference>
<evidence type="ECO:0000259" key="17">
    <source>
        <dbReference type="PROSITE" id="PS51194"/>
    </source>
</evidence>
<dbReference type="RefSeq" id="YP_009268769.1">
    <property type="nucleotide sequence ID" value="NC_030656.1"/>
</dbReference>
<feature type="domain" description="Helicase C-terminal" evidence="17">
    <location>
        <begin position="386"/>
        <end position="545"/>
    </location>
</feature>
<evidence type="ECO:0000256" key="5">
    <source>
        <dbReference type="ARBA" id="ARBA00017851"/>
    </source>
</evidence>
<comment type="function">
    <text evidence="12">NTP-dependent helicase that catalyzes unidirectional unwinding of 3'tailed duplex RNAs and plays an important role during transcription of early mRNAs, presumably by preventing R-loop formation behind the elongating RNA polymerase. Might also play a role in the export of newly synthesized mRNA chains out of the core into the cytoplasm. Required for replication and propagation of viral particles.</text>
</comment>
<dbReference type="PANTHER" id="PTHR18934">
    <property type="entry name" value="ATP-DEPENDENT RNA HELICASE"/>
    <property type="match status" value="1"/>
</dbReference>
<keyword evidence="10" id="KW-0946">Virion</keyword>
<dbReference type="PROSITE" id="PS00690">
    <property type="entry name" value="DEAH_ATP_HELICASE"/>
    <property type="match status" value="1"/>
</dbReference>
<keyword evidence="9" id="KW-0067">ATP-binding</keyword>
<dbReference type="GO" id="GO:0003723">
    <property type="term" value="F:RNA binding"/>
    <property type="evidence" value="ECO:0007669"/>
    <property type="project" value="TreeGrafter"/>
</dbReference>
<dbReference type="PANTHER" id="PTHR18934:SF99">
    <property type="entry name" value="ATP-DEPENDENT RNA HELICASE DHX37-RELATED"/>
    <property type="match status" value="1"/>
</dbReference>
<evidence type="ECO:0000256" key="8">
    <source>
        <dbReference type="ARBA" id="ARBA00022806"/>
    </source>
</evidence>
<dbReference type="SMART" id="SM00487">
    <property type="entry name" value="DEXDc"/>
    <property type="match status" value="1"/>
</dbReference>
<dbReference type="InterPro" id="IPR014001">
    <property type="entry name" value="Helicase_ATP-bd"/>
</dbReference>